<evidence type="ECO:0000256" key="7">
    <source>
        <dbReference type="ARBA" id="ARBA00023136"/>
    </source>
</evidence>
<evidence type="ECO:0000256" key="2">
    <source>
        <dbReference type="ARBA" id="ARBA00005999"/>
    </source>
</evidence>
<feature type="compositionally biased region" description="Polar residues" evidence="8">
    <location>
        <begin position="468"/>
        <end position="489"/>
    </location>
</feature>
<dbReference type="EMBL" id="DF143306">
    <property type="protein sequence ID" value="GAA52512.1"/>
    <property type="molecule type" value="Genomic_DNA"/>
</dbReference>
<evidence type="ECO:0000259" key="9">
    <source>
        <dbReference type="Pfam" id="PF03798"/>
    </source>
</evidence>
<evidence type="ECO:0000256" key="5">
    <source>
        <dbReference type="ARBA" id="ARBA00022927"/>
    </source>
</evidence>
<dbReference type="GO" id="GO:0005789">
    <property type="term" value="C:endoplasmic reticulum membrane"/>
    <property type="evidence" value="ECO:0007669"/>
    <property type="project" value="TreeGrafter"/>
</dbReference>
<proteinExistence type="inferred from homology"/>
<sequence length="1488" mass="170849">MVCQTTNRDHALQRVIKYHRSRGRGSTRMTSECTDKKWAMKYLGFTTDEYGHPLDPDNINAIKCMQAPTHVASSGSVFKLIDQYSLFLSAVLCLTTAIGDIPGADSFFSGKNRRKERAKSRRAAVSRRCINDHEGQWIRISGFRISTLVRGEQPKTALRYKYRLTTTDVDEMDVHRMRMFINSTNFFSTLRPDEVQPMILKEASLTLVEHFYLMYRQSLDDGDPFSAWKEAIVKPVYKNGDRLSSGKRRPISLTGIPCKMMGRILLLSTNNLISPAQQGFLPNSSCAPNMLLFMDSLTQAKDEGLIPGAIFFGFSGAFDRVRCVAPQLATLIAGDSDDHTGAKERRLRPNKPYTTRQIRKLLAGFKVQSSEKTSLMGAPPKELPGAATQRSKHHRDTFPTKPRQNAQKAKQTQDRPLSNSKPGRPKDVIERATSSNGRNFCPRGKKLRPPKLIGPRKPGSHRAKKNVQMKSNPRNHQSREQTSMPQRSLRSPRLKPDVRNFCRADFSGMRIFLNQVKLGPASVEDLYRTIVQKVHEADAMYVPKKPARSRTSRKLPKRIRRLLEKRSQLFLKKLTTGDTEDELAFRKMRNRCKSEIRQWNIRKQATILDLARKNRNVLFKYMRHRRRNKPSAFSLRDRNGEPTSDPIVVSEFYRDHYAGDSANSFVMHGEKGPEDITRIDAKKDLGIWLSPNLSFSLHLEKSAQKAFAVLRMIRRTFSRITRTDFQILYGAYVRPLFEYANPVVYSGRTKDVILIERVQRAATKMVAGLKSMDYETRLVVLDLFPLEYRRLRGDLILTYALFEQGLANRFFTVDPANTRRGHGERQLLNDKNKTDPGNLGESLAPVYQSVNPRGPNTYVPFGQILATILFTVKPSNARQKHGYAISNLKVHTFIRRQFFSFRLVGVRYSPSKTQFKELPDGFYEPIHSFFGMMDFRLRMLRDDVTEPVWLVNERFVLLDGEHKEQCYTLFSLVPFSMTLRTARKKSKNPPYFSHEFVITNHGDIVSFVAMIIVIGLLYKGTHSLSSNFVFIQHNVTDEERPGAAPLYSPGRYDMCLVFFYSLICIVTHAVLQEYVFDRFEKKLNLTKIRLGKFNESAHLTCFYTLSVIWGIYNVVNENLIPSLSSLWEGYPHSLLPFWTKMFLLIQICYWIHDFPELYFQRVKKVMTNLLGVLRVLGTHSSPYSTCNNVYNWYWLRIRRRAFLLPINNTFVNYHHALIRSHFWTEPDNGLATEALADPEGRRIYKASPCSRAGQTIGFIGILKENPTVRCFGAYMVWNFITFHQRSRRDKQSHSSSKGGWLGGASQDAGGAKKKEKKKVRREEEELSDGVAVDSAVDQRDAWQPGSISALVHPSGGTAARHRKGFTAERFIRFQDSECGSRRGGMAVRHRKNATTERLFFRSVVAYCDCLINWPIHIPTFLSHCTGQLAKIRRKYQPTHSVEEHQKQEIQWSPQYNQTDKQLRVVGEFRTTWVQVEHKLDGNSGNAST</sequence>
<dbReference type="InterPro" id="IPR006634">
    <property type="entry name" value="TLC-dom"/>
</dbReference>
<comment type="similarity">
    <text evidence="2">Belongs to the TRAM family.</text>
</comment>
<feature type="compositionally biased region" description="Polar residues" evidence="8">
    <location>
        <begin position="402"/>
        <end position="421"/>
    </location>
</feature>
<keyword evidence="3" id="KW-0813">Transport</keyword>
<evidence type="ECO:0000313" key="10">
    <source>
        <dbReference type="EMBL" id="GAA52512.1"/>
    </source>
</evidence>
<keyword evidence="6" id="KW-1133">Transmembrane helix</keyword>
<evidence type="ECO:0000256" key="1">
    <source>
        <dbReference type="ARBA" id="ARBA00004141"/>
    </source>
</evidence>
<keyword evidence="7" id="KW-0472">Membrane</keyword>
<dbReference type="Proteomes" id="UP000008909">
    <property type="component" value="Unassembled WGS sequence"/>
</dbReference>
<evidence type="ECO:0000256" key="8">
    <source>
        <dbReference type="SAM" id="MobiDB-lite"/>
    </source>
</evidence>
<keyword evidence="4" id="KW-0812">Transmembrane</keyword>
<evidence type="ECO:0000256" key="3">
    <source>
        <dbReference type="ARBA" id="ARBA00022448"/>
    </source>
</evidence>
<reference evidence="10" key="1">
    <citation type="journal article" date="2011" name="Genome Biol.">
        <title>The draft genome of the carcinogenic human liver fluke Clonorchis sinensis.</title>
        <authorList>
            <person name="Wang X."/>
            <person name="Chen W."/>
            <person name="Huang Y."/>
            <person name="Sun J."/>
            <person name="Men J."/>
            <person name="Liu H."/>
            <person name="Luo F."/>
            <person name="Guo L."/>
            <person name="Lv X."/>
            <person name="Deng C."/>
            <person name="Zhou C."/>
            <person name="Fan Y."/>
            <person name="Li X."/>
            <person name="Huang L."/>
            <person name="Hu Y."/>
            <person name="Liang C."/>
            <person name="Hu X."/>
            <person name="Xu J."/>
            <person name="Yu X."/>
        </authorList>
    </citation>
    <scope>NUCLEOTIDE SEQUENCE [LARGE SCALE GENOMIC DNA]</scope>
    <source>
        <strain evidence="10">Henan</strain>
    </source>
</reference>
<dbReference type="InterPro" id="IPR016447">
    <property type="entry name" value="Translocation_assoc_membrane"/>
</dbReference>
<evidence type="ECO:0000256" key="6">
    <source>
        <dbReference type="ARBA" id="ARBA00022989"/>
    </source>
</evidence>
<feature type="region of interest" description="Disordered" evidence="8">
    <location>
        <begin position="335"/>
        <end position="354"/>
    </location>
</feature>
<dbReference type="GO" id="GO:0045048">
    <property type="term" value="P:protein insertion into ER membrane"/>
    <property type="evidence" value="ECO:0007669"/>
    <property type="project" value="TreeGrafter"/>
</dbReference>
<dbReference type="GO" id="GO:0006616">
    <property type="term" value="P:SRP-dependent cotranslational protein targeting to membrane, translocation"/>
    <property type="evidence" value="ECO:0007669"/>
    <property type="project" value="InterPro"/>
</dbReference>
<comment type="subcellular location">
    <subcellularLocation>
        <location evidence="1">Membrane</location>
        <topology evidence="1">Multi-pass membrane protein</topology>
    </subcellularLocation>
</comment>
<keyword evidence="5" id="KW-0653">Protein transport</keyword>
<accession>G7YHS9</accession>
<feature type="region of interest" description="Disordered" evidence="8">
    <location>
        <begin position="1288"/>
        <end position="1330"/>
    </location>
</feature>
<dbReference type="PANTHER" id="PTHR12371:SF11">
    <property type="entry name" value="TRANSLOCATING CHAIN-ASSOCIATED MEMBRANE PROTEIN"/>
    <property type="match status" value="1"/>
</dbReference>
<dbReference type="Pfam" id="PF03798">
    <property type="entry name" value="TRAM_LAG1_CLN8"/>
    <property type="match status" value="1"/>
</dbReference>
<evidence type="ECO:0000256" key="4">
    <source>
        <dbReference type="ARBA" id="ARBA00022692"/>
    </source>
</evidence>
<feature type="region of interest" description="Disordered" evidence="8">
    <location>
        <begin position="369"/>
        <end position="494"/>
    </location>
</feature>
<keyword evidence="11" id="KW-1185">Reference proteome</keyword>
<feature type="domain" description="TLC" evidence="9">
    <location>
        <begin position="1092"/>
        <end position="1164"/>
    </location>
</feature>
<feature type="compositionally biased region" description="Basic residues" evidence="8">
    <location>
        <begin position="458"/>
        <end position="467"/>
    </location>
</feature>
<evidence type="ECO:0000313" key="11">
    <source>
        <dbReference type="Proteomes" id="UP000008909"/>
    </source>
</evidence>
<protein>
    <submittedName>
        <fullName evidence="10">Translocating chain-associated membrane protein 1</fullName>
    </submittedName>
</protein>
<gene>
    <name evidence="10" type="ORF">CLF_108222</name>
</gene>
<organism evidence="10 11">
    <name type="scientific">Clonorchis sinensis</name>
    <name type="common">Chinese liver fluke</name>
    <dbReference type="NCBI Taxonomy" id="79923"/>
    <lineage>
        <taxon>Eukaryota</taxon>
        <taxon>Metazoa</taxon>
        <taxon>Spiralia</taxon>
        <taxon>Lophotrochozoa</taxon>
        <taxon>Platyhelminthes</taxon>
        <taxon>Trematoda</taxon>
        <taxon>Digenea</taxon>
        <taxon>Opisthorchiida</taxon>
        <taxon>Opisthorchiata</taxon>
        <taxon>Opisthorchiidae</taxon>
        <taxon>Clonorchis</taxon>
    </lineage>
</organism>
<reference key="2">
    <citation type="submission" date="2011-10" db="EMBL/GenBank/DDBJ databases">
        <title>The genome and transcriptome sequence of Clonorchis sinensis provide insights into the carcinogenic liver fluke.</title>
        <authorList>
            <person name="Wang X."/>
            <person name="Huang Y."/>
            <person name="Chen W."/>
            <person name="Liu H."/>
            <person name="Guo L."/>
            <person name="Chen Y."/>
            <person name="Luo F."/>
            <person name="Zhou W."/>
            <person name="Sun J."/>
            <person name="Mao Q."/>
            <person name="Liang P."/>
            <person name="Zhou C."/>
            <person name="Tian Y."/>
            <person name="Men J."/>
            <person name="Lv X."/>
            <person name="Huang L."/>
            <person name="Zhou J."/>
            <person name="Hu Y."/>
            <person name="Li R."/>
            <person name="Zhang F."/>
            <person name="Lei H."/>
            <person name="Li X."/>
            <person name="Hu X."/>
            <person name="Liang C."/>
            <person name="Xu J."/>
            <person name="Wu Z."/>
            <person name="Yu X."/>
        </authorList>
    </citation>
    <scope>NUCLEOTIDE SEQUENCE</scope>
    <source>
        <strain>Henan</strain>
    </source>
</reference>
<dbReference type="PANTHER" id="PTHR12371">
    <property type="entry name" value="TRANSLOCATION ASSOCIATED MEMBRANE PROTEIN"/>
    <property type="match status" value="1"/>
</dbReference>
<name>G7YHS9_CLOSI</name>